<proteinExistence type="predicted"/>
<sequence>MSQTQMEPGSTVSDSNWGSYQSQMQNEESEIVAQFLTPYPPYQNEPEGNDLGLRPPSMFWSDNTANSYYCNGNSTNSNMYYWSQGESNNSSTSSNYFASQPEYENYYLNEPNVALEMNTIPAPVDFNLVEEQHKNKSIHLVPNPSFGEQIVNEENSDENENMSPSESDSGAKRKFLGKFDGSDEAVKKKARALTPAQKSEKKTNSKKGQKRASGREDEENNGAINKQSSSCYSSDNESNGSQENNASGVTSCRSKGSSALNLNGKSRAGRGSATDPQSLYARVDISTMLEEAVHYVKLLQLQIKLLSSDELWMYAPIAYNGMNIGIDLKISPPQ</sequence>
<feature type="compositionally biased region" description="Polar residues" evidence="3">
    <location>
        <begin position="1"/>
        <end position="26"/>
    </location>
</feature>
<comment type="caution">
    <text evidence="4">The sequence shown here is derived from an EMBL/GenBank/DDBJ whole genome shotgun (WGS) entry which is preliminary data.</text>
</comment>
<keyword evidence="5" id="KW-1185">Reference proteome</keyword>
<name>A0A9Q0CWT4_9POAL</name>
<dbReference type="InterPro" id="IPR045843">
    <property type="entry name" value="IND-like"/>
</dbReference>
<dbReference type="GO" id="GO:0000978">
    <property type="term" value="F:RNA polymerase II cis-regulatory region sequence-specific DNA binding"/>
    <property type="evidence" value="ECO:0007669"/>
    <property type="project" value="TreeGrafter"/>
</dbReference>
<protein>
    <submittedName>
        <fullName evidence="4">Uncharacterized protein</fullName>
    </submittedName>
</protein>
<dbReference type="PANTHER" id="PTHR16223">
    <property type="entry name" value="TRANSCRIPTION FACTOR BHLH83-RELATED"/>
    <property type="match status" value="1"/>
</dbReference>
<dbReference type="GO" id="GO:0005634">
    <property type="term" value="C:nucleus"/>
    <property type="evidence" value="ECO:0007669"/>
    <property type="project" value="UniProtKB-SubCell"/>
</dbReference>
<dbReference type="EMBL" id="JAMQYH010000001">
    <property type="protein sequence ID" value="KAJ1701634.1"/>
    <property type="molecule type" value="Genomic_DNA"/>
</dbReference>
<evidence type="ECO:0000313" key="5">
    <source>
        <dbReference type="Proteomes" id="UP001151287"/>
    </source>
</evidence>
<organism evidence="4 5">
    <name type="scientific">Rhynchospora breviuscula</name>
    <dbReference type="NCBI Taxonomy" id="2022672"/>
    <lineage>
        <taxon>Eukaryota</taxon>
        <taxon>Viridiplantae</taxon>
        <taxon>Streptophyta</taxon>
        <taxon>Embryophyta</taxon>
        <taxon>Tracheophyta</taxon>
        <taxon>Spermatophyta</taxon>
        <taxon>Magnoliopsida</taxon>
        <taxon>Liliopsida</taxon>
        <taxon>Poales</taxon>
        <taxon>Cyperaceae</taxon>
        <taxon>Cyperoideae</taxon>
        <taxon>Rhynchosporeae</taxon>
        <taxon>Rhynchospora</taxon>
    </lineage>
</organism>
<dbReference type="Proteomes" id="UP001151287">
    <property type="component" value="Unassembled WGS sequence"/>
</dbReference>
<accession>A0A9Q0CWT4</accession>
<feature type="region of interest" description="Disordered" evidence="3">
    <location>
        <begin position="1"/>
        <end position="32"/>
    </location>
</feature>
<dbReference type="GO" id="GO:0000981">
    <property type="term" value="F:DNA-binding transcription factor activity, RNA polymerase II-specific"/>
    <property type="evidence" value="ECO:0007669"/>
    <property type="project" value="TreeGrafter"/>
</dbReference>
<feature type="region of interest" description="Disordered" evidence="3">
    <location>
        <begin position="154"/>
        <end position="275"/>
    </location>
</feature>
<evidence type="ECO:0000256" key="2">
    <source>
        <dbReference type="ARBA" id="ARBA00023242"/>
    </source>
</evidence>
<dbReference type="OrthoDB" id="651283at2759"/>
<comment type="subcellular location">
    <subcellularLocation>
        <location evidence="1">Nucleus</location>
    </subcellularLocation>
</comment>
<dbReference type="PANTHER" id="PTHR16223:SF274">
    <property type="entry name" value="TRANSCRIPTION FACTOR BHLH84"/>
    <property type="match status" value="1"/>
</dbReference>
<gene>
    <name evidence="4" type="ORF">LUZ63_001413</name>
</gene>
<dbReference type="AlphaFoldDB" id="A0A9Q0CWT4"/>
<evidence type="ECO:0000313" key="4">
    <source>
        <dbReference type="EMBL" id="KAJ1701634.1"/>
    </source>
</evidence>
<evidence type="ECO:0000256" key="3">
    <source>
        <dbReference type="SAM" id="MobiDB-lite"/>
    </source>
</evidence>
<feature type="compositionally biased region" description="Polar residues" evidence="3">
    <location>
        <begin position="242"/>
        <end position="264"/>
    </location>
</feature>
<reference evidence="4" key="1">
    <citation type="journal article" date="2022" name="Cell">
        <title>Repeat-based holocentromeres influence genome architecture and karyotype evolution.</title>
        <authorList>
            <person name="Hofstatter P.G."/>
            <person name="Thangavel G."/>
            <person name="Lux T."/>
            <person name="Neumann P."/>
            <person name="Vondrak T."/>
            <person name="Novak P."/>
            <person name="Zhang M."/>
            <person name="Costa L."/>
            <person name="Castellani M."/>
            <person name="Scott A."/>
            <person name="Toegelov H."/>
            <person name="Fuchs J."/>
            <person name="Mata-Sucre Y."/>
            <person name="Dias Y."/>
            <person name="Vanzela A.L.L."/>
            <person name="Huettel B."/>
            <person name="Almeida C.C.S."/>
            <person name="Simkova H."/>
            <person name="Souza G."/>
            <person name="Pedrosa-Harand A."/>
            <person name="Macas J."/>
            <person name="Mayer K.F.X."/>
            <person name="Houben A."/>
            <person name="Marques A."/>
        </authorList>
    </citation>
    <scope>NUCLEOTIDE SEQUENCE</scope>
    <source>
        <strain evidence="4">RhyBre1mFocal</strain>
    </source>
</reference>
<keyword evidence="2" id="KW-0539">Nucleus</keyword>
<evidence type="ECO:0000256" key="1">
    <source>
        <dbReference type="ARBA" id="ARBA00004123"/>
    </source>
</evidence>
<feature type="compositionally biased region" description="Low complexity" evidence="3">
    <location>
        <begin position="228"/>
        <end position="241"/>
    </location>
</feature>